<keyword evidence="1" id="KW-0732">Signal</keyword>
<dbReference type="PANTHER" id="PTHR13887:SF14">
    <property type="entry name" value="DISULFIDE BOND FORMATION PROTEIN D"/>
    <property type="match status" value="1"/>
</dbReference>
<dbReference type="OrthoDB" id="9780147at2"/>
<evidence type="ECO:0000256" key="4">
    <source>
        <dbReference type="ARBA" id="ARBA00023284"/>
    </source>
</evidence>
<keyword evidence="7" id="KW-1185">Reference proteome</keyword>
<evidence type="ECO:0000256" key="3">
    <source>
        <dbReference type="ARBA" id="ARBA00023157"/>
    </source>
</evidence>
<dbReference type="InterPro" id="IPR036249">
    <property type="entry name" value="Thioredoxin-like_sf"/>
</dbReference>
<evidence type="ECO:0000256" key="2">
    <source>
        <dbReference type="ARBA" id="ARBA00023002"/>
    </source>
</evidence>
<dbReference type="SUPFAM" id="SSF52833">
    <property type="entry name" value="Thioredoxin-like"/>
    <property type="match status" value="1"/>
</dbReference>
<evidence type="ECO:0000256" key="1">
    <source>
        <dbReference type="ARBA" id="ARBA00022729"/>
    </source>
</evidence>
<dbReference type="Gene3D" id="3.40.30.10">
    <property type="entry name" value="Glutaredoxin"/>
    <property type="match status" value="1"/>
</dbReference>
<dbReference type="RefSeq" id="WP_159804914.1">
    <property type="nucleotide sequence ID" value="NZ_BLJE01000001.1"/>
</dbReference>
<reference evidence="6 7" key="1">
    <citation type="submission" date="2019-12" db="EMBL/GenBank/DDBJ databases">
        <title>Litoreibacter badius sp. nov., a novel bacteriochlorophyll a-containing bacterium in the genus Litoreibacter.</title>
        <authorList>
            <person name="Kanamuro M."/>
            <person name="Takabe Y."/>
            <person name="Mori K."/>
            <person name="Takaichi S."/>
            <person name="Hanada S."/>
        </authorList>
    </citation>
    <scope>NUCLEOTIDE SEQUENCE [LARGE SCALE GENOMIC DNA]</scope>
    <source>
        <strain evidence="6 7">K6</strain>
    </source>
</reference>
<accession>A0A6N6JDY0</accession>
<feature type="domain" description="DSBA-like thioredoxin" evidence="5">
    <location>
        <begin position="98"/>
        <end position="237"/>
    </location>
</feature>
<evidence type="ECO:0000313" key="6">
    <source>
        <dbReference type="EMBL" id="GFE64040.1"/>
    </source>
</evidence>
<evidence type="ECO:0000313" key="7">
    <source>
        <dbReference type="Proteomes" id="UP000436822"/>
    </source>
</evidence>
<name>A0A6N6JDY0_9RHOB</name>
<dbReference type="AlphaFoldDB" id="A0A6N6JDY0"/>
<keyword evidence="2" id="KW-0560">Oxidoreductase</keyword>
<gene>
    <name evidence="6" type="ORF">KIN_11140</name>
</gene>
<proteinExistence type="predicted"/>
<dbReference type="GO" id="GO:0016491">
    <property type="term" value="F:oxidoreductase activity"/>
    <property type="evidence" value="ECO:0007669"/>
    <property type="project" value="UniProtKB-KW"/>
</dbReference>
<dbReference type="InterPro" id="IPR001853">
    <property type="entry name" value="DSBA-like_thioredoxin_dom"/>
</dbReference>
<keyword evidence="4" id="KW-0676">Redox-active center</keyword>
<sequence length="249" mass="26552">MSLRRTVLGLTAIGAALVGWQTAGSRLIDLWPSGFDFEDIPGAPGFRFLEGGSVSGILRDPFIGLDSGSAAALPIEDVRPNLCANLFGQAAPGVVPIASFSDYNCPYCRVLSDRLDSLDHNPGIQVIWHELPLLGDRSVFGAKLALAARAQDKYTEVHAKLMGSRFALTDTYIRDLANDIGLSSDELIADMNSEAVTAQLSQSMALAEILGIIGTPALVVGRTVVMGEIGPSRMARLIELERAEPSVCR</sequence>
<organism evidence="6 7">
    <name type="scientific">Litoreibacter roseus</name>
    <dbReference type="NCBI Taxonomy" id="2601869"/>
    <lineage>
        <taxon>Bacteria</taxon>
        <taxon>Pseudomonadati</taxon>
        <taxon>Pseudomonadota</taxon>
        <taxon>Alphaproteobacteria</taxon>
        <taxon>Rhodobacterales</taxon>
        <taxon>Roseobacteraceae</taxon>
        <taxon>Litoreibacter</taxon>
    </lineage>
</organism>
<evidence type="ECO:0000259" key="5">
    <source>
        <dbReference type="Pfam" id="PF01323"/>
    </source>
</evidence>
<keyword evidence="3" id="KW-1015">Disulfide bond</keyword>
<dbReference type="Proteomes" id="UP000436822">
    <property type="component" value="Unassembled WGS sequence"/>
</dbReference>
<protein>
    <recommendedName>
        <fullName evidence="5">DSBA-like thioredoxin domain-containing protein</fullName>
    </recommendedName>
</protein>
<dbReference type="EMBL" id="BLJE01000001">
    <property type="protein sequence ID" value="GFE64040.1"/>
    <property type="molecule type" value="Genomic_DNA"/>
</dbReference>
<dbReference type="PANTHER" id="PTHR13887">
    <property type="entry name" value="GLUTATHIONE S-TRANSFERASE KAPPA"/>
    <property type="match status" value="1"/>
</dbReference>
<dbReference type="Pfam" id="PF01323">
    <property type="entry name" value="DSBA"/>
    <property type="match status" value="1"/>
</dbReference>
<comment type="caution">
    <text evidence="6">The sequence shown here is derived from an EMBL/GenBank/DDBJ whole genome shotgun (WGS) entry which is preliminary data.</text>
</comment>